<organismHost>
    <name type="scientific">Homo sapiens</name>
    <name type="common">Human</name>
    <dbReference type="NCBI Taxonomy" id="9606"/>
</organismHost>
<proteinExistence type="predicted"/>
<gene>
    <name evidence="1" type="ORF">VARV_CHN48_horn_189</name>
</gene>
<accession>Q0NW24</accession>
<dbReference type="InterPro" id="IPR013783">
    <property type="entry name" value="Ig-like_fold"/>
</dbReference>
<dbReference type="EMBL" id="DQ437582">
    <property type="protein sequence ID" value="ABG43756.1"/>
    <property type="molecule type" value="Genomic_DNA"/>
</dbReference>
<organism evidence="1 2">
    <name type="scientific">Variola virus</name>
    <dbReference type="NCBI Taxonomy" id="10255"/>
    <lineage>
        <taxon>Viruses</taxon>
        <taxon>Varidnaviria</taxon>
        <taxon>Bamfordvirae</taxon>
        <taxon>Nucleocytoviricota</taxon>
        <taxon>Pokkesviricetes</taxon>
        <taxon>Chitovirales</taxon>
        <taxon>Poxviridae</taxon>
        <taxon>Chordopoxvirinae</taxon>
        <taxon>Orthopoxvirus</taxon>
        <taxon>Orthopoxvirus variola</taxon>
    </lineage>
</organism>
<dbReference type="Gene3D" id="2.60.40.10">
    <property type="entry name" value="Immunoglobulins"/>
    <property type="match status" value="1"/>
</dbReference>
<name>Q0NW24_VARV</name>
<reference evidence="1 2" key="1">
    <citation type="journal article" date="2006" name="Science">
        <title>Genome sequence diversity and clues to the evolution of variola (smallpox) virus.</title>
        <authorList>
            <person name="Esposito J.J."/>
            <person name="Sammons S.A."/>
            <person name="Frace A.M."/>
            <person name="Osborne J.D."/>
            <person name="Olsen-Rasmussen M."/>
            <person name="Zhang M."/>
            <person name="Govil D."/>
            <person name="Damon I.K."/>
            <person name="Kline R."/>
            <person name="Laker M."/>
            <person name="Li Y."/>
            <person name="Smith G.L."/>
            <person name="Meyer H."/>
            <person name="LeDuc J.W."/>
            <person name="Wohlhueter R.M."/>
        </authorList>
    </citation>
    <scope>NUCLEOTIDE SEQUENCE [LARGE SCALE GENOMIC DNA]</scope>
    <source>
        <strain evidence="1">China Horn 1948</strain>
    </source>
</reference>
<sequence>MGKREADNDRIIPIDNCNNMLILNPTQSDSGIYMCITKNRDLQ</sequence>
<evidence type="ECO:0000313" key="2">
    <source>
        <dbReference type="Proteomes" id="UP000136147"/>
    </source>
</evidence>
<dbReference type="SUPFAM" id="SSF48726">
    <property type="entry name" value="Immunoglobulin"/>
    <property type="match status" value="1"/>
</dbReference>
<protein>
    <submittedName>
        <fullName evidence="1">IL-1-beta-inhibitor</fullName>
    </submittedName>
</protein>
<evidence type="ECO:0000313" key="1">
    <source>
        <dbReference type="EMBL" id="ABG43756.1"/>
    </source>
</evidence>
<dbReference type="InterPro" id="IPR036179">
    <property type="entry name" value="Ig-like_dom_sf"/>
</dbReference>
<dbReference type="Proteomes" id="UP000136147">
    <property type="component" value="Segment"/>
</dbReference>